<dbReference type="EC" id="1.1.1.47" evidence="3"/>
<name>A0A9E2SD71_9BACT</name>
<dbReference type="PANTHER" id="PTHR43669:SF3">
    <property type="entry name" value="ALCOHOL DEHYDROGENASE, PUTATIVE (AFU_ORTHOLOGUE AFUA_3G03445)-RELATED"/>
    <property type="match status" value="1"/>
</dbReference>
<reference evidence="3" key="1">
    <citation type="submission" date="2021-06" db="EMBL/GenBank/DDBJ databases">
        <authorList>
            <person name="Huq M.A."/>
        </authorList>
    </citation>
    <scope>NUCLEOTIDE SEQUENCE</scope>
    <source>
        <strain evidence="3">MAH-26</strain>
    </source>
</reference>
<dbReference type="RefSeq" id="WP_217791330.1">
    <property type="nucleotide sequence ID" value="NZ_JAHSPG010000006.1"/>
</dbReference>
<gene>
    <name evidence="3" type="ORF">KTO63_11035</name>
</gene>
<dbReference type="FunFam" id="3.40.50.720:FF:000084">
    <property type="entry name" value="Short-chain dehydrogenase reductase"/>
    <property type="match status" value="1"/>
</dbReference>
<comment type="caution">
    <text evidence="3">The sequence shown here is derived from an EMBL/GenBank/DDBJ whole genome shotgun (WGS) entry which is preliminary data.</text>
</comment>
<dbReference type="InterPro" id="IPR002347">
    <property type="entry name" value="SDR_fam"/>
</dbReference>
<dbReference type="PANTHER" id="PTHR43669">
    <property type="entry name" value="5-KETO-D-GLUCONATE 5-REDUCTASE"/>
    <property type="match status" value="1"/>
</dbReference>
<accession>A0A9E2SD71</accession>
<evidence type="ECO:0000256" key="1">
    <source>
        <dbReference type="ARBA" id="ARBA00006484"/>
    </source>
</evidence>
<evidence type="ECO:0000313" key="4">
    <source>
        <dbReference type="Proteomes" id="UP000812270"/>
    </source>
</evidence>
<dbReference type="CDD" id="cd05233">
    <property type="entry name" value="SDR_c"/>
    <property type="match status" value="1"/>
</dbReference>
<keyword evidence="2 3" id="KW-0560">Oxidoreductase</keyword>
<dbReference type="Pfam" id="PF13561">
    <property type="entry name" value="adh_short_C2"/>
    <property type="match status" value="1"/>
</dbReference>
<organism evidence="3 4">
    <name type="scientific">Pinibacter aurantiacus</name>
    <dbReference type="NCBI Taxonomy" id="2851599"/>
    <lineage>
        <taxon>Bacteria</taxon>
        <taxon>Pseudomonadati</taxon>
        <taxon>Bacteroidota</taxon>
        <taxon>Chitinophagia</taxon>
        <taxon>Chitinophagales</taxon>
        <taxon>Chitinophagaceae</taxon>
        <taxon>Pinibacter</taxon>
    </lineage>
</organism>
<dbReference type="NCBIfam" id="NF005559">
    <property type="entry name" value="PRK07231.1"/>
    <property type="match status" value="1"/>
</dbReference>
<evidence type="ECO:0000313" key="3">
    <source>
        <dbReference type="EMBL" id="MBV4357685.1"/>
    </source>
</evidence>
<dbReference type="EMBL" id="JAHSPG010000006">
    <property type="protein sequence ID" value="MBV4357685.1"/>
    <property type="molecule type" value="Genomic_DNA"/>
</dbReference>
<proteinExistence type="inferred from homology"/>
<protein>
    <submittedName>
        <fullName evidence="3">Glucose 1-dehydrogenase</fullName>
        <ecNumber evidence="3">1.1.1.47</ecNumber>
    </submittedName>
</protein>
<keyword evidence="4" id="KW-1185">Reference proteome</keyword>
<comment type="similarity">
    <text evidence="1">Belongs to the short-chain dehydrogenases/reductases (SDR) family.</text>
</comment>
<dbReference type="InterPro" id="IPR020904">
    <property type="entry name" value="Sc_DH/Rdtase_CS"/>
</dbReference>
<dbReference type="Proteomes" id="UP000812270">
    <property type="component" value="Unassembled WGS sequence"/>
</dbReference>
<dbReference type="AlphaFoldDB" id="A0A9E2SD71"/>
<dbReference type="PROSITE" id="PS00061">
    <property type="entry name" value="ADH_SHORT"/>
    <property type="match status" value="1"/>
</dbReference>
<dbReference type="GO" id="GO:0047936">
    <property type="term" value="F:glucose 1-dehydrogenase [NAD(P)+] activity"/>
    <property type="evidence" value="ECO:0007669"/>
    <property type="project" value="UniProtKB-EC"/>
</dbReference>
<sequence>MSRLQNKTAVVTGGGSGIGFATAKEFIAEGAKVVITGRNKTELDNAVQELGAGAYAVVADTSKVDAIKTLRQEVEKIFPSLDVLFINAGIVKFGNIETVTEEVFDEQFNTNFKGAYFTIQQLLPLFKSGGSIILNTSINAHIGRPSISVYGATKGALLTLARNLSAELMPRKIRVNAISSGPINTPLHSGKGLTEEQAIQYRKDLIAQVPLGRLGEPSEIAKAIMLFASDEAAYIIGAEILADGGMSL</sequence>
<evidence type="ECO:0000256" key="2">
    <source>
        <dbReference type="ARBA" id="ARBA00023002"/>
    </source>
</evidence>